<dbReference type="GO" id="GO:0007043">
    <property type="term" value="P:cell-cell junction assembly"/>
    <property type="evidence" value="ECO:0007669"/>
    <property type="project" value="TreeGrafter"/>
</dbReference>
<dbReference type="GO" id="GO:0008013">
    <property type="term" value="F:beta-catenin binding"/>
    <property type="evidence" value="ECO:0007669"/>
    <property type="project" value="TreeGrafter"/>
</dbReference>
<dbReference type="PRINTS" id="PR00205">
    <property type="entry name" value="CADHERIN"/>
</dbReference>
<dbReference type="Pfam" id="PF00028">
    <property type="entry name" value="Cadherin"/>
    <property type="match status" value="1"/>
</dbReference>
<dbReference type="GO" id="GO:0034332">
    <property type="term" value="P:adherens junction organization"/>
    <property type="evidence" value="ECO:0007669"/>
    <property type="project" value="TreeGrafter"/>
</dbReference>
<proteinExistence type="predicted"/>
<organism evidence="10 11">
    <name type="scientific">Cherax quadricarinatus</name>
    <name type="common">Australian red claw crayfish</name>
    <dbReference type="NCBI Taxonomy" id="27406"/>
    <lineage>
        <taxon>Eukaryota</taxon>
        <taxon>Metazoa</taxon>
        <taxon>Ecdysozoa</taxon>
        <taxon>Arthropoda</taxon>
        <taxon>Crustacea</taxon>
        <taxon>Multicrustacea</taxon>
        <taxon>Malacostraca</taxon>
        <taxon>Eumalacostraca</taxon>
        <taxon>Eucarida</taxon>
        <taxon>Decapoda</taxon>
        <taxon>Pleocyemata</taxon>
        <taxon>Astacidea</taxon>
        <taxon>Parastacoidea</taxon>
        <taxon>Parastacidae</taxon>
        <taxon>Cherax</taxon>
    </lineage>
</organism>
<evidence type="ECO:0000256" key="6">
    <source>
        <dbReference type="ARBA" id="ARBA00022989"/>
    </source>
</evidence>
<dbReference type="GO" id="GO:0005509">
    <property type="term" value="F:calcium ion binding"/>
    <property type="evidence" value="ECO:0007669"/>
    <property type="project" value="UniProtKB-UniRule"/>
</dbReference>
<dbReference type="GO" id="GO:0005912">
    <property type="term" value="C:adherens junction"/>
    <property type="evidence" value="ECO:0007669"/>
    <property type="project" value="TreeGrafter"/>
</dbReference>
<keyword evidence="11" id="KW-1185">Reference proteome</keyword>
<dbReference type="AlphaFoldDB" id="A0AAW0XW66"/>
<sequence>GRKTLKSVIQTILVSLDDIGDNPPYWINYIPSYNLEECGPDTAMFKVEAKDRDVAINNDIQYSITSEDSDQYFSVDAIDGNLKTIQNIDREKLAEQEITSFTLEITAMEYKDGEPVDPGSDLTKNTQVTIIYITDVNNKIPTFNDNTFATTIPELSTERVVLELEIFVYDMDEGENGHYTLSTDSD</sequence>
<evidence type="ECO:0000256" key="5">
    <source>
        <dbReference type="ARBA" id="ARBA00022837"/>
    </source>
</evidence>
<accession>A0AAW0XW66</accession>
<keyword evidence="5 8" id="KW-0106">Calcium</keyword>
<evidence type="ECO:0000256" key="2">
    <source>
        <dbReference type="ARBA" id="ARBA00022692"/>
    </source>
</evidence>
<evidence type="ECO:0000259" key="9">
    <source>
        <dbReference type="PROSITE" id="PS50268"/>
    </source>
</evidence>
<dbReference type="Proteomes" id="UP001445076">
    <property type="component" value="Unassembled WGS sequence"/>
</dbReference>
<protein>
    <recommendedName>
        <fullName evidence="9">Cadherin domain-containing protein</fullName>
    </recommendedName>
</protein>
<keyword evidence="2" id="KW-0812">Transmembrane</keyword>
<feature type="domain" description="Cadherin" evidence="9">
    <location>
        <begin position="36"/>
        <end position="143"/>
    </location>
</feature>
<dbReference type="GO" id="GO:0044331">
    <property type="term" value="P:cell-cell adhesion mediated by cadherin"/>
    <property type="evidence" value="ECO:0007669"/>
    <property type="project" value="TreeGrafter"/>
</dbReference>
<dbReference type="InterPro" id="IPR039808">
    <property type="entry name" value="Cadherin"/>
</dbReference>
<dbReference type="InterPro" id="IPR002126">
    <property type="entry name" value="Cadherin-like_dom"/>
</dbReference>
<dbReference type="GO" id="GO:0007156">
    <property type="term" value="P:homophilic cell adhesion via plasma membrane adhesion molecules"/>
    <property type="evidence" value="ECO:0007669"/>
    <property type="project" value="InterPro"/>
</dbReference>
<feature type="non-terminal residue" evidence="10">
    <location>
        <position position="186"/>
    </location>
</feature>
<evidence type="ECO:0000256" key="8">
    <source>
        <dbReference type="PROSITE-ProRule" id="PRU00043"/>
    </source>
</evidence>
<evidence type="ECO:0000313" key="10">
    <source>
        <dbReference type="EMBL" id="KAK8748800.1"/>
    </source>
</evidence>
<dbReference type="PROSITE" id="PS50268">
    <property type="entry name" value="CADHERIN_2"/>
    <property type="match status" value="1"/>
</dbReference>
<dbReference type="PANTHER" id="PTHR24027">
    <property type="entry name" value="CADHERIN-23"/>
    <property type="match status" value="1"/>
</dbReference>
<dbReference type="InterPro" id="IPR015919">
    <property type="entry name" value="Cadherin-like_sf"/>
</dbReference>
<feature type="non-terminal residue" evidence="10">
    <location>
        <position position="1"/>
    </location>
</feature>
<dbReference type="SMART" id="SM00112">
    <property type="entry name" value="CA"/>
    <property type="match status" value="1"/>
</dbReference>
<keyword evidence="7" id="KW-0472">Membrane</keyword>
<dbReference type="CDD" id="cd11304">
    <property type="entry name" value="Cadherin_repeat"/>
    <property type="match status" value="1"/>
</dbReference>
<evidence type="ECO:0000313" key="11">
    <source>
        <dbReference type="Proteomes" id="UP001445076"/>
    </source>
</evidence>
<dbReference type="EMBL" id="JARKIK010000011">
    <property type="protein sequence ID" value="KAK8748800.1"/>
    <property type="molecule type" value="Genomic_DNA"/>
</dbReference>
<comment type="subcellular location">
    <subcellularLocation>
        <location evidence="1">Membrane</location>
        <topology evidence="1">Single-pass membrane protein</topology>
    </subcellularLocation>
</comment>
<dbReference type="GO" id="GO:0016339">
    <property type="term" value="P:calcium-dependent cell-cell adhesion via plasma membrane cell adhesion molecules"/>
    <property type="evidence" value="ECO:0007669"/>
    <property type="project" value="TreeGrafter"/>
</dbReference>
<dbReference type="SUPFAM" id="SSF49313">
    <property type="entry name" value="Cadherin-like"/>
    <property type="match status" value="1"/>
</dbReference>
<gene>
    <name evidence="10" type="ORF">OTU49_016006</name>
</gene>
<dbReference type="GO" id="GO:0016477">
    <property type="term" value="P:cell migration"/>
    <property type="evidence" value="ECO:0007669"/>
    <property type="project" value="TreeGrafter"/>
</dbReference>
<dbReference type="GO" id="GO:0016342">
    <property type="term" value="C:catenin complex"/>
    <property type="evidence" value="ECO:0007669"/>
    <property type="project" value="TreeGrafter"/>
</dbReference>
<evidence type="ECO:0000256" key="3">
    <source>
        <dbReference type="ARBA" id="ARBA00022729"/>
    </source>
</evidence>
<evidence type="ECO:0000256" key="7">
    <source>
        <dbReference type="ARBA" id="ARBA00023136"/>
    </source>
</evidence>
<dbReference type="PANTHER" id="PTHR24027:SF422">
    <property type="entry name" value="CADHERIN DOMAIN-CONTAINING PROTEIN"/>
    <property type="match status" value="1"/>
</dbReference>
<dbReference type="GO" id="GO:0000902">
    <property type="term" value="P:cell morphogenesis"/>
    <property type="evidence" value="ECO:0007669"/>
    <property type="project" value="TreeGrafter"/>
</dbReference>
<keyword evidence="4" id="KW-0677">Repeat</keyword>
<reference evidence="10 11" key="1">
    <citation type="journal article" date="2024" name="BMC Genomics">
        <title>Genome assembly of redclaw crayfish (Cherax quadricarinatus) provides insights into its immune adaptation and hypoxia tolerance.</title>
        <authorList>
            <person name="Liu Z."/>
            <person name="Zheng J."/>
            <person name="Li H."/>
            <person name="Fang K."/>
            <person name="Wang S."/>
            <person name="He J."/>
            <person name="Zhou D."/>
            <person name="Weng S."/>
            <person name="Chi M."/>
            <person name="Gu Z."/>
            <person name="He J."/>
            <person name="Li F."/>
            <person name="Wang M."/>
        </authorList>
    </citation>
    <scope>NUCLEOTIDE SEQUENCE [LARGE SCALE GENOMIC DNA]</scope>
    <source>
        <strain evidence="10">ZL_2023a</strain>
    </source>
</reference>
<name>A0AAW0XW66_CHEQU</name>
<evidence type="ECO:0000256" key="4">
    <source>
        <dbReference type="ARBA" id="ARBA00022737"/>
    </source>
</evidence>
<dbReference type="Gene3D" id="2.60.40.60">
    <property type="entry name" value="Cadherins"/>
    <property type="match status" value="2"/>
</dbReference>
<evidence type="ECO:0000256" key="1">
    <source>
        <dbReference type="ARBA" id="ARBA00004167"/>
    </source>
</evidence>
<keyword evidence="6" id="KW-1133">Transmembrane helix</keyword>
<comment type="caution">
    <text evidence="10">The sequence shown here is derived from an EMBL/GenBank/DDBJ whole genome shotgun (WGS) entry which is preliminary data.</text>
</comment>
<keyword evidence="3" id="KW-0732">Signal</keyword>
<dbReference type="GO" id="GO:0045296">
    <property type="term" value="F:cadherin binding"/>
    <property type="evidence" value="ECO:0007669"/>
    <property type="project" value="TreeGrafter"/>
</dbReference>